<dbReference type="GO" id="GO:0016301">
    <property type="term" value="F:kinase activity"/>
    <property type="evidence" value="ECO:0007669"/>
    <property type="project" value="UniProtKB-KW"/>
</dbReference>
<dbReference type="AlphaFoldDB" id="A0A834TDS2"/>
<feature type="region of interest" description="Disordered" evidence="1">
    <location>
        <begin position="142"/>
        <end position="174"/>
    </location>
</feature>
<evidence type="ECO:0000256" key="1">
    <source>
        <dbReference type="SAM" id="MobiDB-lite"/>
    </source>
</evidence>
<accession>A0A834TDS2</accession>
<dbReference type="EMBL" id="JAAIUW010000008">
    <property type="protein sequence ID" value="KAF7820073.1"/>
    <property type="molecule type" value="Genomic_DNA"/>
</dbReference>
<name>A0A834TDS2_9FABA</name>
<reference evidence="2" key="1">
    <citation type="submission" date="2020-09" db="EMBL/GenBank/DDBJ databases">
        <title>Genome-Enabled Discovery of Anthraquinone Biosynthesis in Senna tora.</title>
        <authorList>
            <person name="Kang S.-H."/>
            <person name="Pandey R.P."/>
            <person name="Lee C.-M."/>
            <person name="Sim J.-S."/>
            <person name="Jeong J.-T."/>
            <person name="Choi B.-S."/>
            <person name="Jung M."/>
            <person name="Ginzburg D."/>
            <person name="Zhao K."/>
            <person name="Won S.Y."/>
            <person name="Oh T.-J."/>
            <person name="Yu Y."/>
            <person name="Kim N.-H."/>
            <person name="Lee O.R."/>
            <person name="Lee T.-H."/>
            <person name="Bashyal P."/>
            <person name="Kim T.-S."/>
            <person name="Lee W.-H."/>
            <person name="Kawkins C."/>
            <person name="Kim C.-K."/>
            <person name="Kim J.S."/>
            <person name="Ahn B.O."/>
            <person name="Rhee S.Y."/>
            <person name="Sohng J.K."/>
        </authorList>
    </citation>
    <scope>NUCLEOTIDE SEQUENCE</scope>
    <source>
        <tissue evidence="2">Leaf</tissue>
    </source>
</reference>
<comment type="caution">
    <text evidence="2">The sequence shown here is derived from an EMBL/GenBank/DDBJ whole genome shotgun (WGS) entry which is preliminary data.</text>
</comment>
<feature type="region of interest" description="Disordered" evidence="1">
    <location>
        <begin position="197"/>
        <end position="223"/>
    </location>
</feature>
<protein>
    <submittedName>
        <fullName evidence="2">Calcium-dependent protein kinase 11</fullName>
    </submittedName>
</protein>
<evidence type="ECO:0000313" key="2">
    <source>
        <dbReference type="EMBL" id="KAF7820073.1"/>
    </source>
</evidence>
<keyword evidence="2" id="KW-0418">Kinase</keyword>
<feature type="compositionally biased region" description="Polar residues" evidence="1">
    <location>
        <begin position="142"/>
        <end position="161"/>
    </location>
</feature>
<organism evidence="2 3">
    <name type="scientific">Senna tora</name>
    <dbReference type="NCBI Taxonomy" id="362788"/>
    <lineage>
        <taxon>Eukaryota</taxon>
        <taxon>Viridiplantae</taxon>
        <taxon>Streptophyta</taxon>
        <taxon>Embryophyta</taxon>
        <taxon>Tracheophyta</taxon>
        <taxon>Spermatophyta</taxon>
        <taxon>Magnoliopsida</taxon>
        <taxon>eudicotyledons</taxon>
        <taxon>Gunneridae</taxon>
        <taxon>Pentapetalae</taxon>
        <taxon>rosids</taxon>
        <taxon>fabids</taxon>
        <taxon>Fabales</taxon>
        <taxon>Fabaceae</taxon>
        <taxon>Caesalpinioideae</taxon>
        <taxon>Cassia clade</taxon>
        <taxon>Senna</taxon>
    </lineage>
</organism>
<proteinExistence type="predicted"/>
<evidence type="ECO:0000313" key="3">
    <source>
        <dbReference type="Proteomes" id="UP000634136"/>
    </source>
</evidence>
<keyword evidence="3" id="KW-1185">Reference proteome</keyword>
<dbReference type="Proteomes" id="UP000634136">
    <property type="component" value="Unassembled WGS sequence"/>
</dbReference>
<sequence length="223" mass="25030">MLQARQYCRIQRRRVCPWISGCRGTWCRIGLALVSCRGGSDLGVSRFDRAERKRCLLERDLRVSFASSFQSSIQEYILHSIKQTTRAGINILIASPPYLLIQHLSSSLQPSNPNKQSVNSDYRQTDSIPRLIPENPLLFFSRETNINPKKNRTEQSISKESQSIKHRPAKDGGEGSEVVGLGLLILRLLGVDDVNSRSRRNGGIDDLGSGISHNSDGKEKEQR</sequence>
<keyword evidence="2" id="KW-0808">Transferase</keyword>
<gene>
    <name evidence="2" type="ORF">G2W53_025528</name>
</gene>